<feature type="compositionally biased region" description="Basic residues" evidence="1">
    <location>
        <begin position="297"/>
        <end position="308"/>
    </location>
</feature>
<feature type="compositionally biased region" description="Acidic residues" evidence="1">
    <location>
        <begin position="317"/>
        <end position="328"/>
    </location>
</feature>
<feature type="region of interest" description="Disordered" evidence="1">
    <location>
        <begin position="48"/>
        <end position="78"/>
    </location>
</feature>
<feature type="compositionally biased region" description="Basic and acidic residues" evidence="1">
    <location>
        <begin position="329"/>
        <end position="349"/>
    </location>
</feature>
<reference evidence="2" key="1">
    <citation type="journal article" date="2021" name="J Fungi (Basel)">
        <title>Virulence traits and population genomics of the black yeast Aureobasidium melanogenum.</title>
        <authorList>
            <person name="Cernosa A."/>
            <person name="Sun X."/>
            <person name="Gostincar C."/>
            <person name="Fang C."/>
            <person name="Gunde-Cimerman N."/>
            <person name="Song Z."/>
        </authorList>
    </citation>
    <scope>NUCLEOTIDE SEQUENCE</scope>
    <source>
        <strain evidence="2">EXF-9298</strain>
    </source>
</reference>
<feature type="compositionally biased region" description="Polar residues" evidence="1">
    <location>
        <begin position="253"/>
        <end position="262"/>
    </location>
</feature>
<feature type="compositionally biased region" description="Basic and acidic residues" evidence="1">
    <location>
        <begin position="287"/>
        <end position="296"/>
    </location>
</feature>
<feature type="region of interest" description="Disordered" evidence="1">
    <location>
        <begin position="146"/>
        <end position="349"/>
    </location>
</feature>
<name>A0A9P8F4D1_AURME</name>
<keyword evidence="3" id="KW-1185">Reference proteome</keyword>
<feature type="compositionally biased region" description="Basic and acidic residues" evidence="1">
    <location>
        <begin position="191"/>
        <end position="202"/>
    </location>
</feature>
<protein>
    <submittedName>
        <fullName evidence="2">RabGAP/TBC</fullName>
    </submittedName>
</protein>
<dbReference type="EMBL" id="JAHFXS010006362">
    <property type="protein sequence ID" value="KAG9932831.1"/>
    <property type="molecule type" value="Genomic_DNA"/>
</dbReference>
<feature type="compositionally biased region" description="Basic and acidic residues" evidence="1">
    <location>
        <begin position="210"/>
        <end position="220"/>
    </location>
</feature>
<feature type="compositionally biased region" description="Basic and acidic residues" evidence="1">
    <location>
        <begin position="151"/>
        <end position="165"/>
    </location>
</feature>
<reference evidence="2" key="2">
    <citation type="submission" date="2021-08" db="EMBL/GenBank/DDBJ databases">
        <authorList>
            <person name="Gostincar C."/>
            <person name="Sun X."/>
            <person name="Song Z."/>
            <person name="Gunde-Cimerman N."/>
        </authorList>
    </citation>
    <scope>NUCLEOTIDE SEQUENCE</scope>
    <source>
        <strain evidence="2">EXF-9298</strain>
    </source>
</reference>
<feature type="non-terminal residue" evidence="2">
    <location>
        <position position="349"/>
    </location>
</feature>
<dbReference type="AlphaFoldDB" id="A0A9P8F4D1"/>
<proteinExistence type="predicted"/>
<gene>
    <name evidence="2" type="ORF">KCU98_g20309</name>
</gene>
<comment type="caution">
    <text evidence="2">The sequence shown here is derived from an EMBL/GenBank/DDBJ whole genome shotgun (WGS) entry which is preliminary data.</text>
</comment>
<organism evidence="2 3">
    <name type="scientific">Aureobasidium melanogenum</name>
    <name type="common">Aureobasidium pullulans var. melanogenum</name>
    <dbReference type="NCBI Taxonomy" id="46634"/>
    <lineage>
        <taxon>Eukaryota</taxon>
        <taxon>Fungi</taxon>
        <taxon>Dikarya</taxon>
        <taxon>Ascomycota</taxon>
        <taxon>Pezizomycotina</taxon>
        <taxon>Dothideomycetes</taxon>
        <taxon>Dothideomycetidae</taxon>
        <taxon>Dothideales</taxon>
        <taxon>Saccotheciaceae</taxon>
        <taxon>Aureobasidium</taxon>
    </lineage>
</organism>
<dbReference type="Proteomes" id="UP000729357">
    <property type="component" value="Unassembled WGS sequence"/>
</dbReference>
<sequence length="349" mass="38350">MPVRASSNFEDMLQGAAKGVMQRSEKWGINKAFRDAMDEVRKGVREIQAAQTPQAPSRHTRGLSRQSGTSDRSTDPSLRLTVLEQRNTALSQMLKKVIDDLWTYHETAVGGKGSEEDSLKGLSMAIAKVQFIQVYLEDASVPLAVEEEATETGKEEATETGKEEAIEVTEVPPQVKESTNAHIDNKPAAQDTKEPTNTKAVDEGSAESADAPKQKAEDPALAKTTKTTDVPLDFHTPRPTLAQSSFSWMLGQSPETSTSSFAQAKGLAPSDIRRRSKGFLFGDEDDARAGSPEKKKDSKRGKDRKKQVKKEVLFEQEPVEEEFDLGALEEEKRVGKEKDKTEADGIKSK</sequence>
<evidence type="ECO:0000256" key="1">
    <source>
        <dbReference type="SAM" id="MobiDB-lite"/>
    </source>
</evidence>
<evidence type="ECO:0000313" key="2">
    <source>
        <dbReference type="EMBL" id="KAG9932831.1"/>
    </source>
</evidence>
<evidence type="ECO:0000313" key="3">
    <source>
        <dbReference type="Proteomes" id="UP000729357"/>
    </source>
</evidence>
<accession>A0A9P8F4D1</accession>
<feature type="compositionally biased region" description="Polar residues" evidence="1">
    <location>
        <begin position="49"/>
        <end position="71"/>
    </location>
</feature>